<evidence type="ECO:0000256" key="2">
    <source>
        <dbReference type="ARBA" id="ARBA00008488"/>
    </source>
</evidence>
<dbReference type="NCBIfam" id="TIGR01065">
    <property type="entry name" value="hlyIII"/>
    <property type="match status" value="1"/>
</dbReference>
<keyword evidence="6" id="KW-0479">Metal-binding</keyword>
<feature type="binding site" evidence="6">
    <location>
        <position position="190"/>
    </location>
    <ligand>
        <name>Zn(2+)</name>
        <dbReference type="ChEBI" id="CHEBI:29105"/>
    </ligand>
</feature>
<dbReference type="InterPro" id="IPR005744">
    <property type="entry name" value="Hy-lIII"/>
</dbReference>
<dbReference type="Pfam" id="PF03006">
    <property type="entry name" value="HlyIII"/>
    <property type="match status" value="1"/>
</dbReference>
<feature type="transmembrane region" description="Helical" evidence="7">
    <location>
        <begin position="109"/>
        <end position="128"/>
    </location>
</feature>
<dbReference type="InterPro" id="IPR004254">
    <property type="entry name" value="AdipoR/HlyIII-related"/>
</dbReference>
<comment type="subcellular location">
    <subcellularLocation>
        <location evidence="1">Endomembrane system</location>
        <topology evidence="1">Multi-pass membrane protein</topology>
    </subcellularLocation>
</comment>
<name>A0A1G9UQ89_9FIRM</name>
<proteinExistence type="inferred from homology"/>
<sequence length="219" mass="24886">MTLQSKKWIEEIANAVTHGVGTVLSIAALGIMLYMTLVHHEGTWHVLSVTVYGASLVLLYLMSTLYHSFFKLPKVSYVFKILDHSAIYILIAGSYTPFLWITLRQSSGLAISAVIWLLAALGIVWQCFNVHRFHIVSTLCYIAMGWISVLLLPQLIEYLSWNAIMWLIAGGVCYTVGAIFYLWKKLPFQHAIWHMFVLAGSATHFYCIFFFVLPISEIF</sequence>
<accession>A0A1G9UQ89</accession>
<evidence type="ECO:0000256" key="4">
    <source>
        <dbReference type="ARBA" id="ARBA00022989"/>
    </source>
</evidence>
<keyword evidence="9" id="KW-1185">Reference proteome</keyword>
<evidence type="ECO:0000256" key="5">
    <source>
        <dbReference type="ARBA" id="ARBA00023136"/>
    </source>
</evidence>
<protein>
    <submittedName>
        <fullName evidence="8">Hemolysin III</fullName>
    </submittedName>
</protein>
<evidence type="ECO:0000256" key="3">
    <source>
        <dbReference type="ARBA" id="ARBA00022692"/>
    </source>
</evidence>
<dbReference type="PANTHER" id="PTHR20855:SF129">
    <property type="entry name" value="HEMOLYSIN-3 HOMOLOG"/>
    <property type="match status" value="1"/>
</dbReference>
<dbReference type="STRING" id="349095.SAMN05660299_01219"/>
<organism evidence="8 9">
    <name type="scientific">Megasphaera paucivorans</name>
    <dbReference type="NCBI Taxonomy" id="349095"/>
    <lineage>
        <taxon>Bacteria</taxon>
        <taxon>Bacillati</taxon>
        <taxon>Bacillota</taxon>
        <taxon>Negativicutes</taxon>
        <taxon>Veillonellales</taxon>
        <taxon>Veillonellaceae</taxon>
        <taxon>Megasphaera</taxon>
    </lineage>
</organism>
<evidence type="ECO:0000256" key="1">
    <source>
        <dbReference type="ARBA" id="ARBA00004127"/>
    </source>
</evidence>
<evidence type="ECO:0000256" key="7">
    <source>
        <dbReference type="SAM" id="Phobius"/>
    </source>
</evidence>
<dbReference type="GO" id="GO:0140911">
    <property type="term" value="F:pore-forming activity"/>
    <property type="evidence" value="ECO:0007669"/>
    <property type="project" value="InterPro"/>
</dbReference>
<feature type="transmembrane region" description="Helical" evidence="7">
    <location>
        <begin position="164"/>
        <end position="183"/>
    </location>
</feature>
<dbReference type="GO" id="GO:0012505">
    <property type="term" value="C:endomembrane system"/>
    <property type="evidence" value="ECO:0007669"/>
    <property type="project" value="UniProtKB-SubCell"/>
</dbReference>
<evidence type="ECO:0000313" key="8">
    <source>
        <dbReference type="EMBL" id="SDM62101.1"/>
    </source>
</evidence>
<feature type="transmembrane region" description="Helical" evidence="7">
    <location>
        <begin position="49"/>
        <end position="69"/>
    </location>
</feature>
<dbReference type="RefSeq" id="WP_091649367.1">
    <property type="nucleotide sequence ID" value="NZ_FNHQ01000010.1"/>
</dbReference>
<dbReference type="EMBL" id="FNHQ01000010">
    <property type="protein sequence ID" value="SDM62101.1"/>
    <property type="molecule type" value="Genomic_DNA"/>
</dbReference>
<keyword evidence="4 7" id="KW-1133">Transmembrane helix</keyword>
<dbReference type="Proteomes" id="UP000199309">
    <property type="component" value="Unassembled WGS sequence"/>
</dbReference>
<dbReference type="AlphaFoldDB" id="A0A1G9UQ89"/>
<comment type="similarity">
    <text evidence="2">Belongs to the UPF0073 (Hly-III) family.</text>
</comment>
<keyword evidence="5 7" id="KW-0472">Membrane</keyword>
<feature type="binding site" evidence="6">
    <location>
        <position position="67"/>
    </location>
    <ligand>
        <name>Zn(2+)</name>
        <dbReference type="ChEBI" id="CHEBI:29105"/>
    </ligand>
</feature>
<evidence type="ECO:0000313" key="9">
    <source>
        <dbReference type="Proteomes" id="UP000199309"/>
    </source>
</evidence>
<keyword evidence="6" id="KW-0862">Zinc</keyword>
<feature type="transmembrane region" description="Helical" evidence="7">
    <location>
        <begin position="81"/>
        <end position="103"/>
    </location>
</feature>
<feature type="binding site" evidence="6">
    <location>
        <position position="194"/>
    </location>
    <ligand>
        <name>Zn(2+)</name>
        <dbReference type="ChEBI" id="CHEBI:29105"/>
    </ligand>
</feature>
<dbReference type="GO" id="GO:0016020">
    <property type="term" value="C:membrane"/>
    <property type="evidence" value="ECO:0007669"/>
    <property type="project" value="InterPro"/>
</dbReference>
<feature type="transmembrane region" description="Helical" evidence="7">
    <location>
        <begin position="135"/>
        <end position="152"/>
    </location>
</feature>
<reference evidence="8 9" key="1">
    <citation type="submission" date="2016-10" db="EMBL/GenBank/DDBJ databases">
        <authorList>
            <person name="de Groot N.N."/>
        </authorList>
    </citation>
    <scope>NUCLEOTIDE SEQUENCE [LARGE SCALE GENOMIC DNA]</scope>
    <source>
        <strain evidence="8 9">DSM 16981</strain>
    </source>
</reference>
<keyword evidence="3 7" id="KW-0812">Transmembrane</keyword>
<dbReference type="OrthoDB" id="9813689at2"/>
<evidence type="ECO:0000256" key="6">
    <source>
        <dbReference type="PIRSR" id="PIRSR604254-1"/>
    </source>
</evidence>
<dbReference type="PANTHER" id="PTHR20855">
    <property type="entry name" value="ADIPOR/PROGESTIN RECEPTOR-RELATED"/>
    <property type="match status" value="1"/>
</dbReference>
<dbReference type="GO" id="GO:0046872">
    <property type="term" value="F:metal ion binding"/>
    <property type="evidence" value="ECO:0007669"/>
    <property type="project" value="UniProtKB-KW"/>
</dbReference>
<feature type="transmembrane region" description="Helical" evidence="7">
    <location>
        <begin position="195"/>
        <end position="216"/>
    </location>
</feature>
<feature type="transmembrane region" description="Helical" evidence="7">
    <location>
        <begin position="12"/>
        <end position="37"/>
    </location>
</feature>
<gene>
    <name evidence="8" type="ORF">SAMN05660299_01219</name>
</gene>